<accession>A0AAV5M2R1</accession>
<reference evidence="1 2" key="1">
    <citation type="journal article" date="2021" name="Commun. Biol.">
        <title>The genome of Shorea leprosula (Dipterocarpaceae) highlights the ecological relevance of drought in aseasonal tropical rainforests.</title>
        <authorList>
            <person name="Ng K.K.S."/>
            <person name="Kobayashi M.J."/>
            <person name="Fawcett J.A."/>
            <person name="Hatakeyama M."/>
            <person name="Paape T."/>
            <person name="Ng C.H."/>
            <person name="Ang C.C."/>
            <person name="Tnah L.H."/>
            <person name="Lee C.T."/>
            <person name="Nishiyama T."/>
            <person name="Sese J."/>
            <person name="O'Brien M.J."/>
            <person name="Copetti D."/>
            <person name="Mohd Noor M.I."/>
            <person name="Ong R.C."/>
            <person name="Putra M."/>
            <person name="Sireger I.Z."/>
            <person name="Indrioko S."/>
            <person name="Kosugi Y."/>
            <person name="Izuno A."/>
            <person name="Isagi Y."/>
            <person name="Lee S.L."/>
            <person name="Shimizu K.K."/>
        </authorList>
    </citation>
    <scope>NUCLEOTIDE SEQUENCE [LARGE SCALE GENOMIC DNA]</scope>
    <source>
        <strain evidence="1">214</strain>
    </source>
</reference>
<evidence type="ECO:0000313" key="1">
    <source>
        <dbReference type="EMBL" id="GKV43329.1"/>
    </source>
</evidence>
<proteinExistence type="predicted"/>
<dbReference type="EMBL" id="BPVZ01000167">
    <property type="protein sequence ID" value="GKV43329.1"/>
    <property type="molecule type" value="Genomic_DNA"/>
</dbReference>
<dbReference type="Proteomes" id="UP001054252">
    <property type="component" value="Unassembled WGS sequence"/>
</dbReference>
<dbReference type="AlphaFoldDB" id="A0AAV5M2R1"/>
<organism evidence="1 2">
    <name type="scientific">Rubroshorea leprosula</name>
    <dbReference type="NCBI Taxonomy" id="152421"/>
    <lineage>
        <taxon>Eukaryota</taxon>
        <taxon>Viridiplantae</taxon>
        <taxon>Streptophyta</taxon>
        <taxon>Embryophyta</taxon>
        <taxon>Tracheophyta</taxon>
        <taxon>Spermatophyta</taxon>
        <taxon>Magnoliopsida</taxon>
        <taxon>eudicotyledons</taxon>
        <taxon>Gunneridae</taxon>
        <taxon>Pentapetalae</taxon>
        <taxon>rosids</taxon>
        <taxon>malvids</taxon>
        <taxon>Malvales</taxon>
        <taxon>Dipterocarpaceae</taxon>
        <taxon>Rubroshorea</taxon>
    </lineage>
</organism>
<name>A0AAV5M2R1_9ROSI</name>
<evidence type="ECO:0000313" key="2">
    <source>
        <dbReference type="Proteomes" id="UP001054252"/>
    </source>
</evidence>
<protein>
    <submittedName>
        <fullName evidence="1">Uncharacterized protein</fullName>
    </submittedName>
</protein>
<sequence>MKSGLGRLSRGEASLIEKASDGCVTPIGKLMEAGRGEAEIGLGWVSGGACRSSGDRAWDGIFPDVPHGSDHKD</sequence>
<comment type="caution">
    <text evidence="1">The sequence shown here is derived from an EMBL/GenBank/DDBJ whole genome shotgun (WGS) entry which is preliminary data.</text>
</comment>
<gene>
    <name evidence="1" type="ORF">SLEP1_g50633</name>
</gene>
<keyword evidence="2" id="KW-1185">Reference proteome</keyword>